<name>A0A6C0CWM2_9ZZZZ</name>
<dbReference type="EMBL" id="MN739490">
    <property type="protein sequence ID" value="QHT08109.1"/>
    <property type="molecule type" value="Genomic_DNA"/>
</dbReference>
<evidence type="ECO:0000313" key="2">
    <source>
        <dbReference type="EMBL" id="QHT08109.1"/>
    </source>
</evidence>
<feature type="region of interest" description="Disordered" evidence="1">
    <location>
        <begin position="198"/>
        <end position="227"/>
    </location>
</feature>
<organism evidence="2">
    <name type="scientific">viral metagenome</name>
    <dbReference type="NCBI Taxonomy" id="1070528"/>
    <lineage>
        <taxon>unclassified sequences</taxon>
        <taxon>metagenomes</taxon>
        <taxon>organismal metagenomes</taxon>
    </lineage>
</organism>
<protein>
    <submittedName>
        <fullName evidence="2">Uncharacterized protein</fullName>
    </submittedName>
</protein>
<feature type="compositionally biased region" description="Basic and acidic residues" evidence="1">
    <location>
        <begin position="198"/>
        <end position="214"/>
    </location>
</feature>
<evidence type="ECO:0000256" key="1">
    <source>
        <dbReference type="SAM" id="MobiDB-lite"/>
    </source>
</evidence>
<reference evidence="2" key="1">
    <citation type="journal article" date="2020" name="Nature">
        <title>Giant virus diversity and host interactions through global metagenomics.</title>
        <authorList>
            <person name="Schulz F."/>
            <person name="Roux S."/>
            <person name="Paez-Espino D."/>
            <person name="Jungbluth S."/>
            <person name="Walsh D.A."/>
            <person name="Denef V.J."/>
            <person name="McMahon K.D."/>
            <person name="Konstantinidis K.T."/>
            <person name="Eloe-Fadrosh E.A."/>
            <person name="Kyrpides N.C."/>
            <person name="Woyke T."/>
        </authorList>
    </citation>
    <scope>NUCLEOTIDE SEQUENCE</scope>
    <source>
        <strain evidence="2">GVMAG-M-3300022752-39</strain>
    </source>
</reference>
<dbReference type="AlphaFoldDB" id="A0A6C0CWM2"/>
<sequence>MLLSNIFALFFSFGTAYFIKKAIENDYFLQKIFFQNFENFVELFNYVFIQNFYKEEDAETFYKYIKTTNTNIINFVNEKLSFVFLYLEKGETKQIPEQVPEKIPEKYEDKYLDIYKKTDSVFCSDEKIEGLKNMILMENTPLGNVIMYYDKSRETFIYYSDSNIPYRYLEVISRKYVVMNNCKQIHVDMEQEIKEAQEKLEQKKQEEEEKKKQLEQQQQNPDEKNSSTIVKKDVFAKLKKYNTNTSLKSSGIPTDNKSVSISKKNIQENNKPLILKENANRYSREGKLINFSFLKKVDKKVVDKRYGMSFSDFKKMITPSSKK</sequence>
<accession>A0A6C0CWM2</accession>
<proteinExistence type="predicted"/>